<evidence type="ECO:0008006" key="3">
    <source>
        <dbReference type="Google" id="ProtNLM"/>
    </source>
</evidence>
<protein>
    <recommendedName>
        <fullName evidence="3">NACHT-NTPase and P-loop NTPases N-terminal domain-containing protein</fullName>
    </recommendedName>
</protein>
<dbReference type="EMBL" id="KZ613948">
    <property type="protein sequence ID" value="PMD38027.1"/>
    <property type="molecule type" value="Genomic_DNA"/>
</dbReference>
<reference evidence="1 2" key="1">
    <citation type="submission" date="2016-04" db="EMBL/GenBank/DDBJ databases">
        <title>A degradative enzymes factory behind the ericoid mycorrhizal symbiosis.</title>
        <authorList>
            <consortium name="DOE Joint Genome Institute"/>
            <person name="Martino E."/>
            <person name="Morin E."/>
            <person name="Grelet G."/>
            <person name="Kuo A."/>
            <person name="Kohler A."/>
            <person name="Daghino S."/>
            <person name="Barry K."/>
            <person name="Choi C."/>
            <person name="Cichocki N."/>
            <person name="Clum A."/>
            <person name="Copeland A."/>
            <person name="Hainaut M."/>
            <person name="Haridas S."/>
            <person name="Labutti K."/>
            <person name="Lindquist E."/>
            <person name="Lipzen A."/>
            <person name="Khouja H.-R."/>
            <person name="Murat C."/>
            <person name="Ohm R."/>
            <person name="Olson A."/>
            <person name="Spatafora J."/>
            <person name="Veneault-Fourrey C."/>
            <person name="Henrissat B."/>
            <person name="Grigoriev I."/>
            <person name="Martin F."/>
            <person name="Perotto S."/>
        </authorList>
    </citation>
    <scope>NUCLEOTIDE SEQUENCE [LARGE SCALE GENOMIC DNA]</scope>
    <source>
        <strain evidence="1 2">F</strain>
    </source>
</reference>
<evidence type="ECO:0000313" key="2">
    <source>
        <dbReference type="Proteomes" id="UP000235786"/>
    </source>
</evidence>
<dbReference type="AlphaFoldDB" id="A0A2J6RHQ6"/>
<accession>A0A2J6RHQ6</accession>
<organism evidence="1 2">
    <name type="scientific">Hyaloscypha variabilis (strain UAMH 11265 / GT02V1 / F)</name>
    <name type="common">Meliniomyces variabilis</name>
    <dbReference type="NCBI Taxonomy" id="1149755"/>
    <lineage>
        <taxon>Eukaryota</taxon>
        <taxon>Fungi</taxon>
        <taxon>Dikarya</taxon>
        <taxon>Ascomycota</taxon>
        <taxon>Pezizomycotina</taxon>
        <taxon>Leotiomycetes</taxon>
        <taxon>Helotiales</taxon>
        <taxon>Hyaloscyphaceae</taxon>
        <taxon>Hyaloscypha</taxon>
        <taxon>Hyaloscypha variabilis</taxon>
    </lineage>
</organism>
<dbReference type="Proteomes" id="UP000235786">
    <property type="component" value="Unassembled WGS sequence"/>
</dbReference>
<gene>
    <name evidence="1" type="ORF">L207DRAFT_584946</name>
</gene>
<dbReference type="OrthoDB" id="3200163at2759"/>
<proteinExistence type="predicted"/>
<evidence type="ECO:0000313" key="1">
    <source>
        <dbReference type="EMBL" id="PMD38027.1"/>
    </source>
</evidence>
<name>A0A2J6RHQ6_HYAVF</name>
<keyword evidence="2" id="KW-1185">Reference proteome</keyword>
<sequence length="284" mass="33089">MTQGLKIVTSEFAVAQFAGSIGQNIMTLRDLWVQVKDAPAEVNSLVEWVEHLNRILQHLQEDQVKQAPPGLSRQNDDVQRSLIRCKECIVEFQPLIKDLAAQVQGKCSWRNRLGSTKVVLNKQRIESLKWRLNDAIVMLQLSCGLHLNIMMQLQPEIIVTKLAERLKINTQLELANNHKDPLVIEDPRWLQSRNLVATQDHYYKTPSPWSKLLLGEWEFRQWQNSGSRKSHEDTYFAYNFPNLFAYYKVNVWTRRPLSGLWFNWAIHRTISENDTFIIAIEQGI</sequence>